<proteinExistence type="predicted"/>
<keyword evidence="2" id="KW-1185">Reference proteome</keyword>
<organism evidence="1 2">
    <name type="scientific">Podospora didyma</name>
    <dbReference type="NCBI Taxonomy" id="330526"/>
    <lineage>
        <taxon>Eukaryota</taxon>
        <taxon>Fungi</taxon>
        <taxon>Dikarya</taxon>
        <taxon>Ascomycota</taxon>
        <taxon>Pezizomycotina</taxon>
        <taxon>Sordariomycetes</taxon>
        <taxon>Sordariomycetidae</taxon>
        <taxon>Sordariales</taxon>
        <taxon>Podosporaceae</taxon>
        <taxon>Podospora</taxon>
    </lineage>
</organism>
<dbReference type="Proteomes" id="UP001285441">
    <property type="component" value="Unassembled WGS sequence"/>
</dbReference>
<dbReference type="EMBL" id="JAULSW010000004">
    <property type="protein sequence ID" value="KAK3384939.1"/>
    <property type="molecule type" value="Genomic_DNA"/>
</dbReference>
<evidence type="ECO:0000313" key="1">
    <source>
        <dbReference type="EMBL" id="KAK3384939.1"/>
    </source>
</evidence>
<name>A0AAE0TZC9_9PEZI</name>
<evidence type="ECO:0000313" key="2">
    <source>
        <dbReference type="Proteomes" id="UP001285441"/>
    </source>
</evidence>
<accession>A0AAE0TZC9</accession>
<sequence length="109" mass="11941">MTSGPWWCREQKFILISKPWAEDVSAPGDSAELDATPILLEISQNCPASVSESRLGANAMECPTCRAGGPTAKYLDPRTMTATLRVNVPSLTYRNSRYVPDDHSRAGEQ</sequence>
<comment type="caution">
    <text evidence="1">The sequence shown here is derived from an EMBL/GenBank/DDBJ whole genome shotgun (WGS) entry which is preliminary data.</text>
</comment>
<reference evidence="1" key="2">
    <citation type="submission" date="2023-06" db="EMBL/GenBank/DDBJ databases">
        <authorList>
            <consortium name="Lawrence Berkeley National Laboratory"/>
            <person name="Haridas S."/>
            <person name="Hensen N."/>
            <person name="Bonometti L."/>
            <person name="Westerberg I."/>
            <person name="Brannstrom I.O."/>
            <person name="Guillou S."/>
            <person name="Cros-Aarteil S."/>
            <person name="Calhoun S."/>
            <person name="Kuo A."/>
            <person name="Mondo S."/>
            <person name="Pangilinan J."/>
            <person name="Riley R."/>
            <person name="LaButti K."/>
            <person name="Andreopoulos B."/>
            <person name="Lipzen A."/>
            <person name="Chen C."/>
            <person name="Yanf M."/>
            <person name="Daum C."/>
            <person name="Ng V."/>
            <person name="Clum A."/>
            <person name="Steindorff A."/>
            <person name="Ohm R."/>
            <person name="Martin F."/>
            <person name="Silar P."/>
            <person name="Natvig D."/>
            <person name="Lalanne C."/>
            <person name="Gautier V."/>
            <person name="Ament-velasquez S.L."/>
            <person name="Kruys A."/>
            <person name="Hutchinson M.I."/>
            <person name="Powell A.J."/>
            <person name="Barry K."/>
            <person name="Miller A.N."/>
            <person name="Grigoriev I.V."/>
            <person name="Debuchy R."/>
            <person name="Gladieux P."/>
            <person name="Thoren M.H."/>
            <person name="Johannesson H."/>
        </authorList>
    </citation>
    <scope>NUCLEOTIDE SEQUENCE</scope>
    <source>
        <strain evidence="1">CBS 232.78</strain>
    </source>
</reference>
<dbReference type="AlphaFoldDB" id="A0AAE0TZC9"/>
<reference evidence="1" key="1">
    <citation type="journal article" date="2023" name="Mol. Phylogenet. Evol.">
        <title>Genome-scale phylogeny and comparative genomics of the fungal order Sordariales.</title>
        <authorList>
            <person name="Hensen N."/>
            <person name="Bonometti L."/>
            <person name="Westerberg I."/>
            <person name="Brannstrom I.O."/>
            <person name="Guillou S."/>
            <person name="Cros-Aarteil S."/>
            <person name="Calhoun S."/>
            <person name="Haridas S."/>
            <person name="Kuo A."/>
            <person name="Mondo S."/>
            <person name="Pangilinan J."/>
            <person name="Riley R."/>
            <person name="LaButti K."/>
            <person name="Andreopoulos B."/>
            <person name="Lipzen A."/>
            <person name="Chen C."/>
            <person name="Yan M."/>
            <person name="Daum C."/>
            <person name="Ng V."/>
            <person name="Clum A."/>
            <person name="Steindorff A."/>
            <person name="Ohm R.A."/>
            <person name="Martin F."/>
            <person name="Silar P."/>
            <person name="Natvig D.O."/>
            <person name="Lalanne C."/>
            <person name="Gautier V."/>
            <person name="Ament-Velasquez S.L."/>
            <person name="Kruys A."/>
            <person name="Hutchinson M.I."/>
            <person name="Powell A.J."/>
            <person name="Barry K."/>
            <person name="Miller A.N."/>
            <person name="Grigoriev I.V."/>
            <person name="Debuchy R."/>
            <person name="Gladieux P."/>
            <person name="Hiltunen Thoren M."/>
            <person name="Johannesson H."/>
        </authorList>
    </citation>
    <scope>NUCLEOTIDE SEQUENCE</scope>
    <source>
        <strain evidence="1">CBS 232.78</strain>
    </source>
</reference>
<protein>
    <submittedName>
        <fullName evidence="1">Uncharacterized protein</fullName>
    </submittedName>
</protein>
<gene>
    <name evidence="1" type="ORF">B0H63DRAFT_449035</name>
</gene>